<dbReference type="InterPro" id="IPR012674">
    <property type="entry name" value="Calycin"/>
</dbReference>
<dbReference type="EMBL" id="AHAT01032346">
    <property type="status" value="NOT_ANNOTATED_CDS"/>
    <property type="molecule type" value="Genomic_DNA"/>
</dbReference>
<dbReference type="Bgee" id="ENSLOCG00000001684">
    <property type="expression patterns" value="Expressed in liver and 12 other cell types or tissues"/>
</dbReference>
<dbReference type="AlphaFoldDB" id="W5M0M9"/>
<dbReference type="PANTHER" id="PTHR11967:SF2">
    <property type="entry name" value="ALPHA-1-ACID GLYCOPROTEIN 1"/>
    <property type="match status" value="1"/>
</dbReference>
<feature type="domain" description="Lipocalin/cytosolic fatty-acid binding" evidence="6">
    <location>
        <begin position="40"/>
        <end position="175"/>
    </location>
</feature>
<name>W5M0M9_LEPOC</name>
<protein>
    <recommendedName>
        <fullName evidence="6">Lipocalin/cytosolic fatty-acid binding domain-containing protein</fullName>
    </recommendedName>
</protein>
<dbReference type="PANTHER" id="PTHR11967">
    <property type="entry name" value="ALPHA-1-ACID GLYCOPROTEIN"/>
    <property type="match status" value="1"/>
</dbReference>
<feature type="signal peptide" evidence="5">
    <location>
        <begin position="1"/>
        <end position="18"/>
    </location>
</feature>
<dbReference type="Pfam" id="PF00061">
    <property type="entry name" value="Lipocalin"/>
    <property type="match status" value="1"/>
</dbReference>
<keyword evidence="2" id="KW-0964">Secreted</keyword>
<evidence type="ECO:0000256" key="1">
    <source>
        <dbReference type="ARBA" id="ARBA00004613"/>
    </source>
</evidence>
<dbReference type="SUPFAM" id="SSF50814">
    <property type="entry name" value="Lipocalins"/>
    <property type="match status" value="1"/>
</dbReference>
<dbReference type="eggNOG" id="ENOG502S0Q2">
    <property type="taxonomic scope" value="Eukaryota"/>
</dbReference>
<dbReference type="Ensembl" id="ENSLOCT00000001941.1">
    <property type="protein sequence ID" value="ENSLOCP00000001936.1"/>
    <property type="gene ID" value="ENSLOCG00000001684.1"/>
</dbReference>
<dbReference type="Proteomes" id="UP000018468">
    <property type="component" value="Linkage group LG13"/>
</dbReference>
<evidence type="ECO:0000256" key="4">
    <source>
        <dbReference type="ARBA" id="ARBA00023180"/>
    </source>
</evidence>
<dbReference type="GeneTree" id="ENSGT00510000050125"/>
<proteinExistence type="predicted"/>
<evidence type="ECO:0000259" key="6">
    <source>
        <dbReference type="Pfam" id="PF00061"/>
    </source>
</evidence>
<keyword evidence="4" id="KW-0325">Glycoprotein</keyword>
<evidence type="ECO:0000256" key="2">
    <source>
        <dbReference type="ARBA" id="ARBA00022525"/>
    </source>
</evidence>
<dbReference type="GO" id="GO:0005576">
    <property type="term" value="C:extracellular region"/>
    <property type="evidence" value="ECO:0007669"/>
    <property type="project" value="UniProtKB-SubCell"/>
</dbReference>
<keyword evidence="8" id="KW-1185">Reference proteome</keyword>
<sequence>MVLLYFAAVFSIAALSSAAPLQCEGTVKPLIIEDPTEIFGKWFLLAAATDYKVYQDMLKDLQSSWIEFSPLTANTTVLNQGYKMNTCIWTSTVMNMINNSGVLTFEFLGNTTGTVMETCPECLLLDLTSREGEHLAHSFYIFARSRELRLEYREEYLKQLYCLGLPPPTYVDLDKELCPYNEKNASSTDVSKTGQRLT</sequence>
<evidence type="ECO:0000313" key="7">
    <source>
        <dbReference type="Ensembl" id="ENSLOCP00000001936.1"/>
    </source>
</evidence>
<evidence type="ECO:0000313" key="8">
    <source>
        <dbReference type="Proteomes" id="UP000018468"/>
    </source>
</evidence>
<dbReference type="InterPro" id="IPR000566">
    <property type="entry name" value="Lipocln_cytosolic_FA-bd_dom"/>
</dbReference>
<feature type="chain" id="PRO_5004867085" description="Lipocalin/cytosolic fatty-acid binding domain-containing protein" evidence="5">
    <location>
        <begin position="19"/>
        <end position="198"/>
    </location>
</feature>
<reference evidence="7" key="3">
    <citation type="submission" date="2025-09" db="UniProtKB">
        <authorList>
            <consortium name="Ensembl"/>
        </authorList>
    </citation>
    <scope>IDENTIFICATION</scope>
</reference>
<accession>W5M0M9</accession>
<evidence type="ECO:0000256" key="3">
    <source>
        <dbReference type="ARBA" id="ARBA00022729"/>
    </source>
</evidence>
<dbReference type="HOGENOM" id="CLU_104676_0_0_1"/>
<keyword evidence="3 5" id="KW-0732">Signal</keyword>
<organism evidence="7 8">
    <name type="scientific">Lepisosteus oculatus</name>
    <name type="common">Spotted gar</name>
    <dbReference type="NCBI Taxonomy" id="7918"/>
    <lineage>
        <taxon>Eukaryota</taxon>
        <taxon>Metazoa</taxon>
        <taxon>Chordata</taxon>
        <taxon>Craniata</taxon>
        <taxon>Vertebrata</taxon>
        <taxon>Euteleostomi</taxon>
        <taxon>Actinopterygii</taxon>
        <taxon>Neopterygii</taxon>
        <taxon>Holostei</taxon>
        <taxon>Semionotiformes</taxon>
        <taxon>Lepisosteidae</taxon>
        <taxon>Lepisosteus</taxon>
    </lineage>
</organism>
<dbReference type="InParanoid" id="W5M0M9"/>
<evidence type="ECO:0000256" key="5">
    <source>
        <dbReference type="SAM" id="SignalP"/>
    </source>
</evidence>
<dbReference type="Gene3D" id="2.40.128.20">
    <property type="match status" value="1"/>
</dbReference>
<reference evidence="7" key="2">
    <citation type="submission" date="2025-08" db="UniProtKB">
        <authorList>
            <consortium name="Ensembl"/>
        </authorList>
    </citation>
    <scope>IDENTIFICATION</scope>
</reference>
<reference evidence="8" key="1">
    <citation type="submission" date="2011-12" db="EMBL/GenBank/DDBJ databases">
        <title>The Draft Genome of Lepisosteus oculatus.</title>
        <authorList>
            <consortium name="The Broad Institute Genome Assembly &amp; Analysis Group"/>
            <consortium name="Computational R&amp;D Group"/>
            <consortium name="and Sequencing Platform"/>
            <person name="Di Palma F."/>
            <person name="Alfoldi J."/>
            <person name="Johnson J."/>
            <person name="Berlin A."/>
            <person name="Gnerre S."/>
            <person name="Jaffe D."/>
            <person name="MacCallum I."/>
            <person name="Young S."/>
            <person name="Walker B.J."/>
            <person name="Lander E.S."/>
            <person name="Lindblad-Toh K."/>
        </authorList>
    </citation>
    <scope>NUCLEOTIDE SEQUENCE [LARGE SCALE GENOMIC DNA]</scope>
</reference>
<comment type="subcellular location">
    <subcellularLocation>
        <location evidence="1">Secreted</location>
    </subcellularLocation>
</comment>